<dbReference type="SUPFAM" id="SSF56112">
    <property type="entry name" value="Protein kinase-like (PK-like)"/>
    <property type="match status" value="1"/>
</dbReference>
<gene>
    <name evidence="2" type="ORF">ACFQ02_00995</name>
</gene>
<dbReference type="EMBL" id="JBHTJN010000001">
    <property type="protein sequence ID" value="MFD0965444.1"/>
    <property type="molecule type" value="Genomic_DNA"/>
</dbReference>
<keyword evidence="3" id="KW-1185">Reference proteome</keyword>
<feature type="domain" description="Aminoglycoside phosphotransferase" evidence="1">
    <location>
        <begin position="35"/>
        <end position="130"/>
    </location>
</feature>
<proteinExistence type="predicted"/>
<sequence>MKETSKLDLVDFKAHVQKLLIKNKNIRVLPFIYHSQKFWLKQPEKLSGVWRFLKPQPERSFANEIKVLRYLHEQDAPIPELVLYEQNFLVLRDAGITVSAKIEDDDPFNPQKEQILHDAAKALADLHRQGLVHGRPALRDMTWLAGKVCFIDFESQSKRQDLLWKKVRDSLIFIHSLGREECISNELMRRVITQYKQYSDPLIWQNMLRILQRYRWIYFGLRCFRFIAKKDLVAIYRLFENTFIVENAENKG</sequence>
<accession>A0ABW3I6G8</accession>
<dbReference type="RefSeq" id="WP_380818154.1">
    <property type="nucleotide sequence ID" value="NZ_JBHTJN010000001.1"/>
</dbReference>
<dbReference type="InterPro" id="IPR002575">
    <property type="entry name" value="Aminoglycoside_PTrfase"/>
</dbReference>
<name>A0ABW3I6G8_9PAST</name>
<dbReference type="InterPro" id="IPR011009">
    <property type="entry name" value="Kinase-like_dom_sf"/>
</dbReference>
<dbReference type="Gene3D" id="1.10.510.10">
    <property type="entry name" value="Transferase(Phosphotransferase) domain 1"/>
    <property type="match status" value="1"/>
</dbReference>
<evidence type="ECO:0000259" key="1">
    <source>
        <dbReference type="Pfam" id="PF01636"/>
    </source>
</evidence>
<reference evidence="3" key="1">
    <citation type="journal article" date="2019" name="Int. J. Syst. Evol. Microbiol.">
        <title>The Global Catalogue of Microorganisms (GCM) 10K type strain sequencing project: providing services to taxonomists for standard genome sequencing and annotation.</title>
        <authorList>
            <consortium name="The Broad Institute Genomics Platform"/>
            <consortium name="The Broad Institute Genome Sequencing Center for Infectious Disease"/>
            <person name="Wu L."/>
            <person name="Ma J."/>
        </authorList>
    </citation>
    <scope>NUCLEOTIDE SEQUENCE [LARGE SCALE GENOMIC DNA]</scope>
    <source>
        <strain evidence="3">CCUG 61707</strain>
    </source>
</reference>
<dbReference type="Pfam" id="PF01636">
    <property type="entry name" value="APH"/>
    <property type="match status" value="1"/>
</dbReference>
<protein>
    <submittedName>
        <fullName evidence="2">Phosphotransferase</fullName>
    </submittedName>
</protein>
<dbReference type="Proteomes" id="UP001596996">
    <property type="component" value="Unassembled WGS sequence"/>
</dbReference>
<evidence type="ECO:0000313" key="2">
    <source>
        <dbReference type="EMBL" id="MFD0965444.1"/>
    </source>
</evidence>
<organism evidence="2 3">
    <name type="scientific">Seminibacterium arietis</name>
    <dbReference type="NCBI Taxonomy" id="1173502"/>
    <lineage>
        <taxon>Bacteria</taxon>
        <taxon>Pseudomonadati</taxon>
        <taxon>Pseudomonadota</taxon>
        <taxon>Gammaproteobacteria</taxon>
        <taxon>Pasteurellales</taxon>
        <taxon>Pasteurellaceae</taxon>
        <taxon>Seminibacterium</taxon>
    </lineage>
</organism>
<evidence type="ECO:0000313" key="3">
    <source>
        <dbReference type="Proteomes" id="UP001596996"/>
    </source>
</evidence>
<comment type="caution">
    <text evidence="2">The sequence shown here is derived from an EMBL/GenBank/DDBJ whole genome shotgun (WGS) entry which is preliminary data.</text>
</comment>